<name>A0A8X6TBU0_NEPPI</name>
<dbReference type="EMBL" id="BMAW01100926">
    <property type="protein sequence ID" value="GFS97297.1"/>
    <property type="molecule type" value="Genomic_DNA"/>
</dbReference>
<gene>
    <name evidence="1" type="ORF">NPIL_158561</name>
</gene>
<evidence type="ECO:0000313" key="2">
    <source>
        <dbReference type="Proteomes" id="UP000887013"/>
    </source>
</evidence>
<organism evidence="1 2">
    <name type="scientific">Nephila pilipes</name>
    <name type="common">Giant wood spider</name>
    <name type="synonym">Nephila maculata</name>
    <dbReference type="NCBI Taxonomy" id="299642"/>
    <lineage>
        <taxon>Eukaryota</taxon>
        <taxon>Metazoa</taxon>
        <taxon>Ecdysozoa</taxon>
        <taxon>Arthropoda</taxon>
        <taxon>Chelicerata</taxon>
        <taxon>Arachnida</taxon>
        <taxon>Araneae</taxon>
        <taxon>Araneomorphae</taxon>
        <taxon>Entelegynae</taxon>
        <taxon>Araneoidea</taxon>
        <taxon>Nephilidae</taxon>
        <taxon>Nephila</taxon>
    </lineage>
</organism>
<keyword evidence="2" id="KW-1185">Reference proteome</keyword>
<accession>A0A8X6TBU0</accession>
<proteinExistence type="predicted"/>
<feature type="non-terminal residue" evidence="1">
    <location>
        <position position="1"/>
    </location>
</feature>
<protein>
    <submittedName>
        <fullName evidence="1">Uncharacterized protein</fullName>
    </submittedName>
</protein>
<dbReference type="AlphaFoldDB" id="A0A8X6TBU0"/>
<reference evidence="1" key="1">
    <citation type="submission" date="2020-08" db="EMBL/GenBank/DDBJ databases">
        <title>Multicomponent nature underlies the extraordinary mechanical properties of spider dragline silk.</title>
        <authorList>
            <person name="Kono N."/>
            <person name="Nakamura H."/>
            <person name="Mori M."/>
            <person name="Yoshida Y."/>
            <person name="Ohtoshi R."/>
            <person name="Malay A.D."/>
            <person name="Moran D.A.P."/>
            <person name="Tomita M."/>
            <person name="Numata K."/>
            <person name="Arakawa K."/>
        </authorList>
    </citation>
    <scope>NUCLEOTIDE SEQUENCE</scope>
</reference>
<dbReference type="Proteomes" id="UP000887013">
    <property type="component" value="Unassembled WGS sequence"/>
</dbReference>
<comment type="caution">
    <text evidence="1">The sequence shown here is derived from an EMBL/GenBank/DDBJ whole genome shotgun (WGS) entry which is preliminary data.</text>
</comment>
<sequence>NQILQINRTEQAYPAITPSLSSIRSEMKLVSFERGVIRTGATTERMTKD</sequence>
<evidence type="ECO:0000313" key="1">
    <source>
        <dbReference type="EMBL" id="GFS97297.1"/>
    </source>
</evidence>